<evidence type="ECO:0000259" key="3">
    <source>
        <dbReference type="Pfam" id="PF13649"/>
    </source>
</evidence>
<dbReference type="GO" id="GO:0032259">
    <property type="term" value="P:methylation"/>
    <property type="evidence" value="ECO:0007669"/>
    <property type="project" value="UniProtKB-KW"/>
</dbReference>
<dbReference type="InterPro" id="IPR029063">
    <property type="entry name" value="SAM-dependent_MTases_sf"/>
</dbReference>
<organism evidence="4 5">
    <name type="scientific">Paenibacillus polygoni</name>
    <dbReference type="NCBI Taxonomy" id="3050112"/>
    <lineage>
        <taxon>Bacteria</taxon>
        <taxon>Bacillati</taxon>
        <taxon>Bacillota</taxon>
        <taxon>Bacilli</taxon>
        <taxon>Bacillales</taxon>
        <taxon>Paenibacillaceae</taxon>
        <taxon>Paenibacillus</taxon>
    </lineage>
</organism>
<dbReference type="Gene3D" id="3.40.50.150">
    <property type="entry name" value="Vaccinia Virus protein VP39"/>
    <property type="match status" value="1"/>
</dbReference>
<keyword evidence="2 4" id="KW-0808">Transferase</keyword>
<sequence>MNHNVDILTKEHMTMANLEEYDHPDLYDAENEGFDSDFAFIEKWAALMGGTVIDLACGTGRTTIPLAERGYPMIGIDIHEGMLERARHKSAQEHSDIRFELQNCEELNLDVKSSLIFMVGNGFQHFLTNESQDKLLDSVCKHLKESGIFIFNTRFPNKEELLAPAEEEYWKTYKDEQGKEIDVYTKSDYDALTQVQDYEISRRLKREDGTVQSVYQSRIKLRYTYPMEMERTLARHGLKVIELYGDWEENPPADSKPELIYVCQKEKECM</sequence>
<dbReference type="GO" id="GO:0008168">
    <property type="term" value="F:methyltransferase activity"/>
    <property type="evidence" value="ECO:0007669"/>
    <property type="project" value="UniProtKB-KW"/>
</dbReference>
<evidence type="ECO:0000256" key="2">
    <source>
        <dbReference type="ARBA" id="ARBA00022679"/>
    </source>
</evidence>
<dbReference type="PANTHER" id="PTHR43861:SF1">
    <property type="entry name" value="TRANS-ACONITATE 2-METHYLTRANSFERASE"/>
    <property type="match status" value="1"/>
</dbReference>
<dbReference type="InterPro" id="IPR041698">
    <property type="entry name" value="Methyltransf_25"/>
</dbReference>
<evidence type="ECO:0000313" key="5">
    <source>
        <dbReference type="Proteomes" id="UP001236415"/>
    </source>
</evidence>
<gene>
    <name evidence="4" type="ORF">QPK24_11670</name>
</gene>
<keyword evidence="1 4" id="KW-0489">Methyltransferase</keyword>
<dbReference type="Pfam" id="PF13649">
    <property type="entry name" value="Methyltransf_25"/>
    <property type="match status" value="1"/>
</dbReference>
<keyword evidence="5" id="KW-1185">Reference proteome</keyword>
<dbReference type="EC" id="2.1.1.-" evidence="4"/>
<dbReference type="SUPFAM" id="SSF53335">
    <property type="entry name" value="S-adenosyl-L-methionine-dependent methyltransferases"/>
    <property type="match status" value="1"/>
</dbReference>
<accession>A0ABY8XA01</accession>
<dbReference type="CDD" id="cd02440">
    <property type="entry name" value="AdoMet_MTases"/>
    <property type="match status" value="1"/>
</dbReference>
<dbReference type="RefSeq" id="WP_285748887.1">
    <property type="nucleotide sequence ID" value="NZ_CP127162.1"/>
</dbReference>
<evidence type="ECO:0000313" key="4">
    <source>
        <dbReference type="EMBL" id="WIV21282.1"/>
    </source>
</evidence>
<reference evidence="4 5" key="1">
    <citation type="submission" date="2023-06" db="EMBL/GenBank/DDBJ databases">
        <title>Paenibacillus polygonum sp. nov., an endophytic bacterium, isolated from Polygonum lapathifolium L. in Nanji Wetland National Nature Reserve, South of Poyang Lake, Jiangxi Province, China.</title>
        <authorList>
            <person name="Yu Z."/>
        </authorList>
    </citation>
    <scope>NUCLEOTIDE SEQUENCE [LARGE SCALE GENOMIC DNA]</scope>
    <source>
        <strain evidence="4 5">C31</strain>
    </source>
</reference>
<evidence type="ECO:0000256" key="1">
    <source>
        <dbReference type="ARBA" id="ARBA00022603"/>
    </source>
</evidence>
<dbReference type="PANTHER" id="PTHR43861">
    <property type="entry name" value="TRANS-ACONITATE 2-METHYLTRANSFERASE-RELATED"/>
    <property type="match status" value="1"/>
</dbReference>
<proteinExistence type="predicted"/>
<dbReference type="Proteomes" id="UP001236415">
    <property type="component" value="Chromosome"/>
</dbReference>
<dbReference type="Gene3D" id="2.20.25.110">
    <property type="entry name" value="S-adenosyl-L-methionine-dependent methyltransferases"/>
    <property type="match status" value="1"/>
</dbReference>
<protein>
    <submittedName>
        <fullName evidence="4">Class I SAM-dependent methyltransferase</fullName>
        <ecNumber evidence="4">2.1.1.-</ecNumber>
    </submittedName>
</protein>
<name>A0ABY8XA01_9BACL</name>
<dbReference type="EMBL" id="CP127162">
    <property type="protein sequence ID" value="WIV21282.1"/>
    <property type="molecule type" value="Genomic_DNA"/>
</dbReference>
<feature type="domain" description="Methyltransferase" evidence="3">
    <location>
        <begin position="52"/>
        <end position="147"/>
    </location>
</feature>